<evidence type="ECO:0000313" key="1">
    <source>
        <dbReference type="EMBL" id="DAE20834.1"/>
    </source>
</evidence>
<dbReference type="EMBL" id="BK015702">
    <property type="protein sequence ID" value="DAE20834.1"/>
    <property type="molecule type" value="Genomic_DNA"/>
</dbReference>
<protein>
    <submittedName>
        <fullName evidence="1">Uncharacterized protein</fullName>
    </submittedName>
</protein>
<organism evidence="1">
    <name type="scientific">Siphoviridae sp. ctWhx86</name>
    <dbReference type="NCBI Taxonomy" id="2826362"/>
    <lineage>
        <taxon>Viruses</taxon>
        <taxon>Duplodnaviria</taxon>
        <taxon>Heunggongvirae</taxon>
        <taxon>Uroviricota</taxon>
        <taxon>Caudoviricetes</taxon>
    </lineage>
</organism>
<reference evidence="1" key="1">
    <citation type="journal article" date="2021" name="Proc. Natl. Acad. Sci. U.S.A.">
        <title>A Catalog of Tens of Thousands of Viruses from Human Metagenomes Reveals Hidden Associations with Chronic Diseases.</title>
        <authorList>
            <person name="Tisza M.J."/>
            <person name="Buck C.B."/>
        </authorList>
    </citation>
    <scope>NUCLEOTIDE SEQUENCE</scope>
    <source>
        <strain evidence="1">CtWhx86</strain>
    </source>
</reference>
<sequence>MSLGKNSSHLKSFKPLSSFKVLTRVSVKPVS</sequence>
<proteinExistence type="predicted"/>
<name>A0A8S5QP97_9CAUD</name>
<accession>A0A8S5QP97</accession>